<dbReference type="EMBL" id="JAHBAY010000005">
    <property type="protein sequence ID" value="MBT0769860.1"/>
    <property type="molecule type" value="Genomic_DNA"/>
</dbReference>
<reference evidence="1 2" key="1">
    <citation type="submission" date="2021-05" db="EMBL/GenBank/DDBJ databases">
        <title>Kineosporia and Streptomyces sp. nov. two new marine actinobacteria isolated from Coral.</title>
        <authorList>
            <person name="Buangrab K."/>
            <person name="Sutthacheep M."/>
            <person name="Yeemin T."/>
            <person name="Harunari E."/>
            <person name="Igarashi Y."/>
            <person name="Kanchanasin P."/>
            <person name="Tanasupawat S."/>
            <person name="Phongsopitanun W."/>
        </authorList>
    </citation>
    <scope>NUCLEOTIDE SEQUENCE [LARGE SCALE GENOMIC DNA]</scope>
    <source>
        <strain evidence="1 2">J2-2</strain>
    </source>
</reference>
<sequence length="222" mass="23951">MLAELARIAAVLPGPLPDEITIDSRASDLARIAGVLGRVGPAGLTITVRTPTVPLNAGIPAVVGVLAHAQVAALEITRELVVGGPLAVAWTELAKAALSHGLPLRWSGAADSLLLEHFTHLVPPQRSHDWRRAWRYGALTWRRGPGFALVNDDRNEQDRRRHTVDLLLLTGIFGPDLDRPAQTSADPGPVIDELIHLGLAARLPNGVVWLPYRMRRFPAAPP</sequence>
<keyword evidence="2" id="KW-1185">Reference proteome</keyword>
<evidence type="ECO:0000313" key="1">
    <source>
        <dbReference type="EMBL" id="MBT0769860.1"/>
    </source>
</evidence>
<gene>
    <name evidence="1" type="ORF">KIH74_13060</name>
</gene>
<dbReference type="InterPro" id="IPR043863">
    <property type="entry name" value="DUF5825"/>
</dbReference>
<organism evidence="1 2">
    <name type="scientific">Kineosporia corallincola</name>
    <dbReference type="NCBI Taxonomy" id="2835133"/>
    <lineage>
        <taxon>Bacteria</taxon>
        <taxon>Bacillati</taxon>
        <taxon>Actinomycetota</taxon>
        <taxon>Actinomycetes</taxon>
        <taxon>Kineosporiales</taxon>
        <taxon>Kineosporiaceae</taxon>
        <taxon>Kineosporia</taxon>
    </lineage>
</organism>
<comment type="caution">
    <text evidence="1">The sequence shown here is derived from an EMBL/GenBank/DDBJ whole genome shotgun (WGS) entry which is preliminary data.</text>
</comment>
<dbReference type="Proteomes" id="UP001197247">
    <property type="component" value="Unassembled WGS sequence"/>
</dbReference>
<protein>
    <submittedName>
        <fullName evidence="1">Uncharacterized protein</fullName>
    </submittedName>
</protein>
<name>A0ABS5TFJ3_9ACTN</name>
<evidence type="ECO:0000313" key="2">
    <source>
        <dbReference type="Proteomes" id="UP001197247"/>
    </source>
</evidence>
<proteinExistence type="predicted"/>
<dbReference type="Pfam" id="PF19142">
    <property type="entry name" value="DUF5825"/>
    <property type="match status" value="1"/>
</dbReference>
<dbReference type="RefSeq" id="WP_214156162.1">
    <property type="nucleotide sequence ID" value="NZ_JAHBAY010000005.1"/>
</dbReference>
<accession>A0ABS5TFJ3</accession>